<name>A0AC58TL70_TOBAC</name>
<evidence type="ECO:0000313" key="1">
    <source>
        <dbReference type="Proteomes" id="UP000790787"/>
    </source>
</evidence>
<evidence type="ECO:0000313" key="2">
    <source>
        <dbReference type="RefSeq" id="XP_075097970.1"/>
    </source>
</evidence>
<keyword evidence="1" id="KW-1185">Reference proteome</keyword>
<reference evidence="2" key="2">
    <citation type="submission" date="2025-08" db="UniProtKB">
        <authorList>
            <consortium name="RefSeq"/>
        </authorList>
    </citation>
    <scope>IDENTIFICATION</scope>
    <source>
        <tissue evidence="2">Leaf</tissue>
    </source>
</reference>
<organism evidence="1 2">
    <name type="scientific">Nicotiana tabacum</name>
    <name type="common">Common tobacco</name>
    <dbReference type="NCBI Taxonomy" id="4097"/>
    <lineage>
        <taxon>Eukaryota</taxon>
        <taxon>Viridiplantae</taxon>
        <taxon>Streptophyta</taxon>
        <taxon>Embryophyta</taxon>
        <taxon>Tracheophyta</taxon>
        <taxon>Spermatophyta</taxon>
        <taxon>Magnoliopsida</taxon>
        <taxon>eudicotyledons</taxon>
        <taxon>Gunneridae</taxon>
        <taxon>Pentapetalae</taxon>
        <taxon>asterids</taxon>
        <taxon>lamiids</taxon>
        <taxon>Solanales</taxon>
        <taxon>Solanaceae</taxon>
        <taxon>Nicotianoideae</taxon>
        <taxon>Nicotianeae</taxon>
        <taxon>Nicotiana</taxon>
    </lineage>
</organism>
<protein>
    <submittedName>
        <fullName evidence="2">Uncharacterized protein LOC107763399</fullName>
    </submittedName>
</protein>
<reference evidence="1" key="1">
    <citation type="journal article" date="2014" name="Nat. Commun.">
        <title>The tobacco genome sequence and its comparison with those of tomato and potato.</title>
        <authorList>
            <person name="Sierro N."/>
            <person name="Battey J.N."/>
            <person name="Ouadi S."/>
            <person name="Bakaher N."/>
            <person name="Bovet L."/>
            <person name="Willig A."/>
            <person name="Goepfert S."/>
            <person name="Peitsch M.C."/>
            <person name="Ivanov N.V."/>
        </authorList>
    </citation>
    <scope>NUCLEOTIDE SEQUENCE [LARGE SCALE GENOMIC DNA]</scope>
</reference>
<sequence>MKMMYQLMIAKVYYVLTCSYRQDGKAYRKLSDSQQKWLEDDFVCRSMILNAMSNARFNVFHKCYPAYELWAAISRRYIIEDAGNRSFLINKYIDFKMDDSKRVIDQVNELNEIASQYADVSEPITETFQVSTIIGKLSPSWKDYQMKLKHKTKSLNLDQLLQHIQIEYEARNIDLLVYNGKDKVHNVENSTSSKSAKTKVNKFHNGNKTCDYKKRFDSKNGISKKNRGPYFVCGKMGHLARVCKFRKGKKEEANFMEQEEEMVAILTEILMMDSNEEWWLDFGATCHVTPFKSEKFSLLTLKNVHHILGIRKSLVSIKKLDDYGFRVVFVSQKVIISKNESFVGKVYAKDILGEFSAPNSPPQNGVAERKSRTLLEMKDLSNELKTNIQTRDDVASTSLPVPVRYSSLSTHANTISPESTEVRRSKRRRIEKDLGPGMFIYSIEEDPRTYQEAMSLPDANIWKKAMDDEIKSIHDNNNTWTLAELPPNTKIVGSKWVLKKKLKAVGSIDRYKVILVAKGYSPKEGFDYFEIFSHVTNITTIRVMFAIASMYNLKVHQMDVKTTFLNGELDEEIYIQQPKGYVVSGEEHKVCKLNKFLYGLKQAPRQWYKKFKKEIRSIGFKCSKAENCIFYKCNDNHKVLIILYVDDLLIFGSNIACVNETKKFLMQIFDIKDLGPVDVILGIRVIRKENEFILTQSHYIEKLLKKFNFVDCKPSKTPLGPHINLTPNADEPINQGEYAKIIGSLIDVNWASDRSNSTSTSGWLLTVRGAIVAWSSKKQSCVALSSMKSEFISMSLASRDILWIRRFMKCLPFINIPKGPITLYCDNQAAIHNTKNERMSGNSKHIAMRCNHFLRLKRSGRAVVDTLDETANTSIRK</sequence>
<dbReference type="Proteomes" id="UP000790787">
    <property type="component" value="Chromosome 21"/>
</dbReference>
<proteinExistence type="predicted"/>
<gene>
    <name evidence="2" type="primary">LOC107763399</name>
</gene>
<dbReference type="RefSeq" id="XP_075097970.1">
    <property type="nucleotide sequence ID" value="XM_075241869.1"/>
</dbReference>
<accession>A0AC58TL70</accession>